<keyword evidence="4" id="KW-1003">Cell membrane</keyword>
<comment type="caution">
    <text evidence="10">The sequence shown here is derived from an EMBL/GenBank/DDBJ whole genome shotgun (WGS) entry which is preliminary data.</text>
</comment>
<feature type="transmembrane region" description="Helical" evidence="8">
    <location>
        <begin position="398"/>
        <end position="420"/>
    </location>
</feature>
<dbReference type="AlphaFoldDB" id="A0A2T7UR75"/>
<feature type="transmembrane region" description="Helical" evidence="8">
    <location>
        <begin position="563"/>
        <end position="585"/>
    </location>
</feature>
<dbReference type="PANTHER" id="PTHR42929:SF5">
    <property type="entry name" value="ABC TRANSPORTER PERMEASE PROTEIN"/>
    <property type="match status" value="1"/>
</dbReference>
<feature type="domain" description="ABC transmembrane type-1" evidence="9">
    <location>
        <begin position="394"/>
        <end position="584"/>
    </location>
</feature>
<feature type="transmembrane region" description="Helical" evidence="8">
    <location>
        <begin position="162"/>
        <end position="183"/>
    </location>
</feature>
<keyword evidence="7 8" id="KW-0472">Membrane</keyword>
<accession>A0A2T7UR75</accession>
<dbReference type="SUPFAM" id="SSF161098">
    <property type="entry name" value="MetI-like"/>
    <property type="match status" value="2"/>
</dbReference>
<keyword evidence="11" id="KW-1185">Reference proteome</keyword>
<evidence type="ECO:0000313" key="11">
    <source>
        <dbReference type="Proteomes" id="UP000244810"/>
    </source>
</evidence>
<dbReference type="OrthoDB" id="9807047at2"/>
<feature type="transmembrane region" description="Helical" evidence="8">
    <location>
        <begin position="204"/>
        <end position="237"/>
    </location>
</feature>
<keyword evidence="3 8" id="KW-0813">Transport</keyword>
<comment type="subcellular location">
    <subcellularLocation>
        <location evidence="1 8">Cell membrane</location>
        <topology evidence="1 8">Multi-pass membrane protein</topology>
    </subcellularLocation>
</comment>
<evidence type="ECO:0000256" key="8">
    <source>
        <dbReference type="RuleBase" id="RU363032"/>
    </source>
</evidence>
<evidence type="ECO:0000256" key="4">
    <source>
        <dbReference type="ARBA" id="ARBA00022475"/>
    </source>
</evidence>
<dbReference type="Proteomes" id="UP000244810">
    <property type="component" value="Unassembled WGS sequence"/>
</dbReference>
<feature type="transmembrane region" description="Helical" evidence="8">
    <location>
        <begin position="20"/>
        <end position="40"/>
    </location>
</feature>
<proteinExistence type="inferred from homology"/>
<dbReference type="EMBL" id="QDDR01000006">
    <property type="protein sequence ID" value="PVE47162.1"/>
    <property type="molecule type" value="Genomic_DNA"/>
</dbReference>
<evidence type="ECO:0000256" key="1">
    <source>
        <dbReference type="ARBA" id="ARBA00004651"/>
    </source>
</evidence>
<organism evidence="10 11">
    <name type="scientific">Pararhodobacter aggregans</name>
    <dbReference type="NCBI Taxonomy" id="404875"/>
    <lineage>
        <taxon>Bacteria</taxon>
        <taxon>Pseudomonadati</taxon>
        <taxon>Pseudomonadota</taxon>
        <taxon>Alphaproteobacteria</taxon>
        <taxon>Rhodobacterales</taxon>
        <taxon>Paracoccaceae</taxon>
        <taxon>Pararhodobacter</taxon>
    </lineage>
</organism>
<dbReference type="GO" id="GO:0055085">
    <property type="term" value="P:transmembrane transport"/>
    <property type="evidence" value="ECO:0007669"/>
    <property type="project" value="InterPro"/>
</dbReference>
<dbReference type="CDD" id="cd06261">
    <property type="entry name" value="TM_PBP2"/>
    <property type="match status" value="2"/>
</dbReference>
<feature type="transmembrane region" description="Helical" evidence="8">
    <location>
        <begin position="427"/>
        <end position="454"/>
    </location>
</feature>
<feature type="transmembrane region" description="Helical" evidence="8">
    <location>
        <begin position="257"/>
        <end position="281"/>
    </location>
</feature>
<evidence type="ECO:0000313" key="10">
    <source>
        <dbReference type="EMBL" id="PVE47162.1"/>
    </source>
</evidence>
<evidence type="ECO:0000256" key="5">
    <source>
        <dbReference type="ARBA" id="ARBA00022692"/>
    </source>
</evidence>
<evidence type="ECO:0000256" key="3">
    <source>
        <dbReference type="ARBA" id="ARBA00022448"/>
    </source>
</evidence>
<sequence length="589" mass="63737">MSDRAQPAPKPRASGARRPALRTLALAAPVILLLLPFFVYPTVSFLLRAFDTPEGQPWYANFERFFTASAYGRVLAETLIISAWVTLATVLVAYPVAYVLARAPRRSKSWWALFILLPFWSSFLVRTFALVLILGRNGPLNDAAMAIGLVDSPMSLLFSRGAVLVGMTSVMTPFAVLTMIGVFERIDRVLTPAAETLGARPSQAFFRIYLPLSMPGVTAAALLVFVTSIGFFITPALLGSRYETMIAQPIIQQVLDLGNWSFAASMCVILFVITIAVFVLYDRLVGISSLVQQGGGQRRRGGIGARLATRVFDTLGDGFAALGRLLPLRGGKGRGGARAVAGFSVFVLLVLNVPVLFLLPVSVTESAFVSWPPSGFTLQWYAQFFDMPIWLQGTTRSFLVAFGTSLLCFLIGVPAAFAMLRLSGRKAAALMVLIVSPMVLPKIVIAVGLFYLYARIGLVGTEIGLVLGHTVVALPYFFISLVAVLKSYNWRLDDAAASLGASPWKVRRHITLPLISTGLISSAIFAFVVSLDELNIALFTSGGLASTLPKLMWESATVGFTPLLAAVSTMFLLFLTVVVLSGLYLGRRR</sequence>
<feature type="transmembrane region" description="Helical" evidence="8">
    <location>
        <begin position="79"/>
        <end position="101"/>
    </location>
</feature>
<comment type="similarity">
    <text evidence="2">Belongs to the binding-protein-dependent transport system permease family. CysTW subfamily.</text>
</comment>
<feature type="transmembrane region" description="Helical" evidence="8">
    <location>
        <begin position="113"/>
        <end position="135"/>
    </location>
</feature>
<feature type="domain" description="ABC transmembrane type-1" evidence="9">
    <location>
        <begin position="75"/>
        <end position="281"/>
    </location>
</feature>
<keyword evidence="5 8" id="KW-0812">Transmembrane</keyword>
<dbReference type="GO" id="GO:0005886">
    <property type="term" value="C:plasma membrane"/>
    <property type="evidence" value="ECO:0007669"/>
    <property type="project" value="UniProtKB-SubCell"/>
</dbReference>
<dbReference type="Gene3D" id="1.10.3720.10">
    <property type="entry name" value="MetI-like"/>
    <property type="match status" value="2"/>
</dbReference>
<dbReference type="InterPro" id="IPR035906">
    <property type="entry name" value="MetI-like_sf"/>
</dbReference>
<protein>
    <submittedName>
        <fullName evidence="10">ABC transporter permease</fullName>
    </submittedName>
</protein>
<name>A0A2T7UR75_9RHOB</name>
<dbReference type="RefSeq" id="WP_107752174.1">
    <property type="nucleotide sequence ID" value="NZ_QBKF01000006.1"/>
</dbReference>
<feature type="transmembrane region" description="Helical" evidence="8">
    <location>
        <begin position="339"/>
        <end position="363"/>
    </location>
</feature>
<gene>
    <name evidence="10" type="ORF">DDE23_13010</name>
</gene>
<evidence type="ECO:0000256" key="6">
    <source>
        <dbReference type="ARBA" id="ARBA00022989"/>
    </source>
</evidence>
<dbReference type="PANTHER" id="PTHR42929">
    <property type="entry name" value="INNER MEMBRANE ABC TRANSPORTER PERMEASE PROTEIN YDCU-RELATED-RELATED"/>
    <property type="match status" value="1"/>
</dbReference>
<evidence type="ECO:0000256" key="2">
    <source>
        <dbReference type="ARBA" id="ARBA00007069"/>
    </source>
</evidence>
<feature type="transmembrane region" description="Helical" evidence="8">
    <location>
        <begin position="466"/>
        <end position="489"/>
    </location>
</feature>
<dbReference type="InterPro" id="IPR000515">
    <property type="entry name" value="MetI-like"/>
</dbReference>
<dbReference type="PROSITE" id="PS50928">
    <property type="entry name" value="ABC_TM1"/>
    <property type="match status" value="2"/>
</dbReference>
<feature type="transmembrane region" description="Helical" evidence="8">
    <location>
        <begin position="510"/>
        <end position="531"/>
    </location>
</feature>
<keyword evidence="6 8" id="KW-1133">Transmembrane helix</keyword>
<evidence type="ECO:0000259" key="9">
    <source>
        <dbReference type="PROSITE" id="PS50928"/>
    </source>
</evidence>
<evidence type="ECO:0000256" key="7">
    <source>
        <dbReference type="ARBA" id="ARBA00023136"/>
    </source>
</evidence>
<reference evidence="10 11" key="1">
    <citation type="journal article" date="2011" name="Syst. Appl. Microbiol.">
        <title>Defluviimonas denitrificans gen. nov., sp. nov., and Pararhodobacter aggregans gen. nov., sp. nov., non-phototrophic Rhodobacteraceae from the biofilter of a marine aquaculture.</title>
        <authorList>
            <person name="Foesel B.U."/>
            <person name="Drake H.L."/>
            <person name="Schramm A."/>
        </authorList>
    </citation>
    <scope>NUCLEOTIDE SEQUENCE [LARGE SCALE GENOMIC DNA]</scope>
    <source>
        <strain evidence="10 11">D1-19</strain>
    </source>
</reference>
<dbReference type="Pfam" id="PF00528">
    <property type="entry name" value="BPD_transp_1"/>
    <property type="match status" value="2"/>
</dbReference>